<accession>A0AA38LL77</accession>
<keyword evidence="2" id="KW-1185">Reference proteome</keyword>
<gene>
    <name evidence="1" type="ORF">KI387_005475</name>
</gene>
<name>A0AA38LL77_TAXCH</name>
<dbReference type="AlphaFoldDB" id="A0AA38LL77"/>
<protein>
    <submittedName>
        <fullName evidence="1">Uncharacterized protein</fullName>
    </submittedName>
</protein>
<feature type="non-terminal residue" evidence="1">
    <location>
        <position position="1"/>
    </location>
</feature>
<evidence type="ECO:0000313" key="2">
    <source>
        <dbReference type="Proteomes" id="UP000824469"/>
    </source>
</evidence>
<dbReference type="EMBL" id="JAHRHJ020000002">
    <property type="protein sequence ID" value="KAH9325297.1"/>
    <property type="molecule type" value="Genomic_DNA"/>
</dbReference>
<reference evidence="1 2" key="1">
    <citation type="journal article" date="2021" name="Nat. Plants">
        <title>The Taxus genome provides insights into paclitaxel biosynthesis.</title>
        <authorList>
            <person name="Xiong X."/>
            <person name="Gou J."/>
            <person name="Liao Q."/>
            <person name="Li Y."/>
            <person name="Zhou Q."/>
            <person name="Bi G."/>
            <person name="Li C."/>
            <person name="Du R."/>
            <person name="Wang X."/>
            <person name="Sun T."/>
            <person name="Guo L."/>
            <person name="Liang H."/>
            <person name="Lu P."/>
            <person name="Wu Y."/>
            <person name="Zhang Z."/>
            <person name="Ro D.K."/>
            <person name="Shang Y."/>
            <person name="Huang S."/>
            <person name="Yan J."/>
        </authorList>
    </citation>
    <scope>NUCLEOTIDE SEQUENCE [LARGE SCALE GENOMIC DNA]</scope>
    <source>
        <strain evidence="1">Ta-2019</strain>
    </source>
</reference>
<dbReference type="Proteomes" id="UP000824469">
    <property type="component" value="Unassembled WGS sequence"/>
</dbReference>
<sequence>TTRIDEVEGTFIVKPTKDLMPDTKQSLGWKYVFDVAQSLSCANILSNPAQIYTLHEDHWDLETLLHTTGIEDHGHLHLILNGLRKVSKGQEFLVVGLGSTLLGDYVFNPTPCYSDEEDNEIMGDVEAAKDGVGVSTAVGENVLLEHIIVID</sequence>
<organism evidence="1 2">
    <name type="scientific">Taxus chinensis</name>
    <name type="common">Chinese yew</name>
    <name type="synonym">Taxus wallichiana var. chinensis</name>
    <dbReference type="NCBI Taxonomy" id="29808"/>
    <lineage>
        <taxon>Eukaryota</taxon>
        <taxon>Viridiplantae</taxon>
        <taxon>Streptophyta</taxon>
        <taxon>Embryophyta</taxon>
        <taxon>Tracheophyta</taxon>
        <taxon>Spermatophyta</taxon>
        <taxon>Pinopsida</taxon>
        <taxon>Pinidae</taxon>
        <taxon>Conifers II</taxon>
        <taxon>Cupressales</taxon>
        <taxon>Taxaceae</taxon>
        <taxon>Taxus</taxon>
    </lineage>
</organism>
<evidence type="ECO:0000313" key="1">
    <source>
        <dbReference type="EMBL" id="KAH9325297.1"/>
    </source>
</evidence>
<comment type="caution">
    <text evidence="1">The sequence shown here is derived from an EMBL/GenBank/DDBJ whole genome shotgun (WGS) entry which is preliminary data.</text>
</comment>
<proteinExistence type="predicted"/>